<evidence type="ECO:0000256" key="9">
    <source>
        <dbReference type="ARBA" id="ARBA00022989"/>
    </source>
</evidence>
<keyword evidence="15" id="KW-1185">Reference proteome</keyword>
<dbReference type="InterPro" id="IPR048279">
    <property type="entry name" value="MdtK-like"/>
</dbReference>
<dbReference type="PANTHER" id="PTHR43298">
    <property type="entry name" value="MULTIDRUG RESISTANCE PROTEIN NORM-RELATED"/>
    <property type="match status" value="1"/>
</dbReference>
<dbReference type="OrthoDB" id="9780160at2"/>
<feature type="transmembrane region" description="Helical" evidence="13">
    <location>
        <begin position="183"/>
        <end position="204"/>
    </location>
</feature>
<evidence type="ECO:0000313" key="14">
    <source>
        <dbReference type="EMBL" id="QAT43055.1"/>
    </source>
</evidence>
<dbReference type="InterPro" id="IPR002528">
    <property type="entry name" value="MATE_fam"/>
</dbReference>
<keyword evidence="11 13" id="KW-0472">Membrane</keyword>
<feature type="transmembrane region" description="Helical" evidence="13">
    <location>
        <begin position="403"/>
        <end position="424"/>
    </location>
</feature>
<dbReference type="EMBL" id="CP035281">
    <property type="protein sequence ID" value="QAT43055.1"/>
    <property type="molecule type" value="Genomic_DNA"/>
</dbReference>
<dbReference type="InterPro" id="IPR050222">
    <property type="entry name" value="MATE_MdtK"/>
</dbReference>
<feature type="transmembrane region" description="Helical" evidence="13">
    <location>
        <begin position="343"/>
        <end position="369"/>
    </location>
</feature>
<keyword evidence="8 13" id="KW-0812">Transmembrane</keyword>
<evidence type="ECO:0000256" key="13">
    <source>
        <dbReference type="SAM" id="Phobius"/>
    </source>
</evidence>
<evidence type="ECO:0000256" key="4">
    <source>
        <dbReference type="ARBA" id="ARBA00020268"/>
    </source>
</evidence>
<dbReference type="GO" id="GO:0042910">
    <property type="term" value="F:xenobiotic transmembrane transporter activity"/>
    <property type="evidence" value="ECO:0007669"/>
    <property type="project" value="InterPro"/>
</dbReference>
<dbReference type="Pfam" id="PF01554">
    <property type="entry name" value="MatE"/>
    <property type="match status" value="2"/>
</dbReference>
<dbReference type="Proteomes" id="UP000287601">
    <property type="component" value="Chromosome"/>
</dbReference>
<dbReference type="GO" id="GO:0006811">
    <property type="term" value="P:monoatomic ion transport"/>
    <property type="evidence" value="ECO:0007669"/>
    <property type="project" value="UniProtKB-KW"/>
</dbReference>
<dbReference type="NCBIfam" id="TIGR00797">
    <property type="entry name" value="matE"/>
    <property type="match status" value="1"/>
</dbReference>
<evidence type="ECO:0000256" key="6">
    <source>
        <dbReference type="ARBA" id="ARBA00022449"/>
    </source>
</evidence>
<protein>
    <recommendedName>
        <fullName evidence="4">Probable multidrug resistance protein NorM</fullName>
    </recommendedName>
    <alternativeName>
        <fullName evidence="12">Multidrug-efflux transporter</fullName>
    </alternativeName>
</protein>
<keyword evidence="9 13" id="KW-1133">Transmembrane helix</keyword>
<evidence type="ECO:0000256" key="10">
    <source>
        <dbReference type="ARBA" id="ARBA00023065"/>
    </source>
</evidence>
<evidence type="ECO:0000256" key="5">
    <source>
        <dbReference type="ARBA" id="ARBA00022448"/>
    </source>
</evidence>
<dbReference type="GO" id="GO:0005886">
    <property type="term" value="C:plasma membrane"/>
    <property type="evidence" value="ECO:0007669"/>
    <property type="project" value="UniProtKB-SubCell"/>
</dbReference>
<comment type="function">
    <text evidence="1">Multidrug efflux pump.</text>
</comment>
<reference evidence="14 15" key="1">
    <citation type="submission" date="2019-01" db="EMBL/GenBank/DDBJ databases">
        <title>Draft genomes of a novel of Aminipila strains.</title>
        <authorList>
            <person name="Ma S."/>
        </authorList>
    </citation>
    <scope>NUCLEOTIDE SEQUENCE [LARGE SCALE GENOMIC DNA]</scope>
    <source>
        <strain evidence="15">JN-39</strain>
    </source>
</reference>
<keyword evidence="10" id="KW-0406">Ion transport</keyword>
<dbReference type="PIRSF" id="PIRSF006603">
    <property type="entry name" value="DinF"/>
    <property type="match status" value="1"/>
</dbReference>
<comment type="subcellular location">
    <subcellularLocation>
        <location evidence="2">Cell membrane</location>
        <topology evidence="2">Multi-pass membrane protein</topology>
    </subcellularLocation>
</comment>
<sequence length="437" mass="47627">MWVIAVPVVIQNVISIGLNLVDILMIGRLGEKELAAVGSATQLFFIFSMVCFGLYSGAAVYVAQYFGAKNEAGIKKIIGIDLAAGITLSSLAFVLAMLMAPKLIWIFSRDEEVIALGAQFLRTVCFSYILTSITFAIVYNSRAVQRLKAATIINGSAIIINTVLNYCLIYGKWGMPAMGVRGSALATVIARTIELTCFVIYIFVNKQHPFHGTFKEFFSFDSVLFKNVMKTAVPVVFTEGGWATVTSLTFVAYGMLGASALAVIQIAEVVADLSQAVYFGLGNATAVIIGESLGRKETEAAFQYGGMAMKITWGMNLFVTVLLILISRPIAAVYQFNGETTHMLVLVLIAWAFTTTPKMLAYVLICGILRAGGDTLYSLAVDLSCNVVIQLSIAFFSVLVLHLPIYCVVVLVSISDITKTILCYKRYYSKKWMNIVT</sequence>
<evidence type="ECO:0000256" key="2">
    <source>
        <dbReference type="ARBA" id="ARBA00004651"/>
    </source>
</evidence>
<evidence type="ECO:0000256" key="7">
    <source>
        <dbReference type="ARBA" id="ARBA00022475"/>
    </source>
</evidence>
<feature type="transmembrane region" description="Helical" evidence="13">
    <location>
        <begin position="78"/>
        <end position="100"/>
    </location>
</feature>
<evidence type="ECO:0000256" key="1">
    <source>
        <dbReference type="ARBA" id="ARBA00003408"/>
    </source>
</evidence>
<evidence type="ECO:0000256" key="11">
    <source>
        <dbReference type="ARBA" id="ARBA00023136"/>
    </source>
</evidence>
<evidence type="ECO:0000256" key="12">
    <source>
        <dbReference type="ARBA" id="ARBA00031636"/>
    </source>
</evidence>
<proteinExistence type="inferred from homology"/>
<dbReference type="GO" id="GO:0015297">
    <property type="term" value="F:antiporter activity"/>
    <property type="evidence" value="ECO:0007669"/>
    <property type="project" value="UniProtKB-KW"/>
</dbReference>
<feature type="transmembrane region" description="Helical" evidence="13">
    <location>
        <begin position="120"/>
        <end position="139"/>
    </location>
</feature>
<evidence type="ECO:0000256" key="8">
    <source>
        <dbReference type="ARBA" id="ARBA00022692"/>
    </source>
</evidence>
<keyword evidence="7" id="KW-1003">Cell membrane</keyword>
<comment type="similarity">
    <text evidence="3">Belongs to the multi antimicrobial extrusion (MATE) (TC 2.A.66.1) family.</text>
</comment>
<organism evidence="14 15">
    <name type="scientific">Aminipila luticellarii</name>
    <dbReference type="NCBI Taxonomy" id="2507160"/>
    <lineage>
        <taxon>Bacteria</taxon>
        <taxon>Bacillati</taxon>
        <taxon>Bacillota</taxon>
        <taxon>Clostridia</taxon>
        <taxon>Peptostreptococcales</taxon>
        <taxon>Anaerovoracaceae</taxon>
        <taxon>Aminipila</taxon>
    </lineage>
</organism>
<feature type="transmembrane region" description="Helical" evidence="13">
    <location>
        <begin position="151"/>
        <end position="171"/>
    </location>
</feature>
<dbReference type="PANTHER" id="PTHR43298:SF2">
    <property type="entry name" value="FMN_FAD EXPORTER YEEO-RELATED"/>
    <property type="match status" value="1"/>
</dbReference>
<name>A0A410PVV4_9FIRM</name>
<evidence type="ECO:0000313" key="15">
    <source>
        <dbReference type="Proteomes" id="UP000287601"/>
    </source>
</evidence>
<feature type="transmembrane region" description="Helical" evidence="13">
    <location>
        <begin position="43"/>
        <end position="66"/>
    </location>
</feature>
<gene>
    <name evidence="14" type="ORF">EQM06_07290</name>
</gene>
<accession>A0A410PVV4</accession>
<dbReference type="AlphaFoldDB" id="A0A410PVV4"/>
<keyword evidence="6" id="KW-0050">Antiport</keyword>
<dbReference type="KEGG" id="amij:EQM06_07290"/>
<keyword evidence="5" id="KW-0813">Transport</keyword>
<evidence type="ECO:0000256" key="3">
    <source>
        <dbReference type="ARBA" id="ARBA00010199"/>
    </source>
</evidence>